<dbReference type="EMBL" id="VJMJ01000176">
    <property type="protein sequence ID" value="KAF0728503.1"/>
    <property type="molecule type" value="Genomic_DNA"/>
</dbReference>
<feature type="compositionally biased region" description="Polar residues" evidence="1">
    <location>
        <begin position="200"/>
        <end position="209"/>
    </location>
</feature>
<evidence type="ECO:0000256" key="1">
    <source>
        <dbReference type="SAM" id="MobiDB-lite"/>
    </source>
</evidence>
<feature type="region of interest" description="Disordered" evidence="1">
    <location>
        <begin position="187"/>
        <end position="236"/>
    </location>
</feature>
<dbReference type="FunFam" id="1.25.40.430:FF:000003">
    <property type="entry name" value="Checkpoint serine/threonine-protein kinase BUB1"/>
    <property type="match status" value="1"/>
</dbReference>
<comment type="caution">
    <text evidence="3">The sequence shown here is derived from an EMBL/GenBank/DDBJ whole genome shotgun (WGS) entry which is preliminary data.</text>
</comment>
<dbReference type="InterPro" id="IPR013212">
    <property type="entry name" value="Mad3/Bub1_I"/>
</dbReference>
<accession>A0A6G0WMG9</accession>
<dbReference type="VEuPathDB" id="FungiDB:AeMF1_010044"/>
<dbReference type="Gene3D" id="1.25.40.430">
    <property type="match status" value="1"/>
</dbReference>
<keyword evidence="4" id="KW-1185">Reference proteome</keyword>
<dbReference type="GO" id="GO:0032991">
    <property type="term" value="C:protein-containing complex"/>
    <property type="evidence" value="ECO:0007669"/>
    <property type="project" value="UniProtKB-ARBA"/>
</dbReference>
<feature type="region of interest" description="Disordered" evidence="1">
    <location>
        <begin position="282"/>
        <end position="319"/>
    </location>
</feature>
<dbReference type="PROSITE" id="PS51489">
    <property type="entry name" value="BUB1_N"/>
    <property type="match status" value="1"/>
</dbReference>
<dbReference type="GO" id="GO:0051754">
    <property type="term" value="P:meiotic sister chromatid cohesion, centromeric"/>
    <property type="evidence" value="ECO:0007669"/>
    <property type="project" value="TreeGrafter"/>
</dbReference>
<dbReference type="InterPro" id="IPR015661">
    <property type="entry name" value="Bub1/Mad3"/>
</dbReference>
<evidence type="ECO:0000259" key="2">
    <source>
        <dbReference type="PROSITE" id="PS51489"/>
    </source>
</evidence>
<feature type="domain" description="BUB1 N-terminal" evidence="2">
    <location>
        <begin position="51"/>
        <end position="206"/>
    </location>
</feature>
<dbReference type="Proteomes" id="UP000481153">
    <property type="component" value="Unassembled WGS sequence"/>
</dbReference>
<organism evidence="3 4">
    <name type="scientific">Aphanomyces euteiches</name>
    <dbReference type="NCBI Taxonomy" id="100861"/>
    <lineage>
        <taxon>Eukaryota</taxon>
        <taxon>Sar</taxon>
        <taxon>Stramenopiles</taxon>
        <taxon>Oomycota</taxon>
        <taxon>Saprolegniomycetes</taxon>
        <taxon>Saprolegniales</taxon>
        <taxon>Verrucalvaceae</taxon>
        <taxon>Aphanomyces</taxon>
    </lineage>
</organism>
<dbReference type="GO" id="GO:0007094">
    <property type="term" value="P:mitotic spindle assembly checkpoint signaling"/>
    <property type="evidence" value="ECO:0007669"/>
    <property type="project" value="InterPro"/>
</dbReference>
<reference evidence="3 4" key="1">
    <citation type="submission" date="2019-07" db="EMBL/GenBank/DDBJ databases">
        <title>Genomics analysis of Aphanomyces spp. identifies a new class of oomycete effector associated with host adaptation.</title>
        <authorList>
            <person name="Gaulin E."/>
        </authorList>
    </citation>
    <scope>NUCLEOTIDE SEQUENCE [LARGE SCALE GENOMIC DNA]</scope>
    <source>
        <strain evidence="3 4">ATCC 201684</strain>
    </source>
</reference>
<gene>
    <name evidence="3" type="ORF">Ae201684_013689</name>
</gene>
<evidence type="ECO:0000313" key="3">
    <source>
        <dbReference type="EMBL" id="KAF0728503.1"/>
    </source>
</evidence>
<protein>
    <recommendedName>
        <fullName evidence="2">BUB1 N-terminal domain-containing protein</fullName>
    </recommendedName>
</protein>
<dbReference type="PANTHER" id="PTHR14030:SF4">
    <property type="entry name" value="BUB1 KINASE, ISOFORM A-RELATED"/>
    <property type="match status" value="1"/>
</dbReference>
<dbReference type="PANTHER" id="PTHR14030">
    <property type="entry name" value="MITOTIC CHECKPOINT SERINE/THREONINE-PROTEIN KINASE BUB1"/>
    <property type="match status" value="1"/>
</dbReference>
<dbReference type="GO" id="GO:0004672">
    <property type="term" value="F:protein kinase activity"/>
    <property type="evidence" value="ECO:0007669"/>
    <property type="project" value="TreeGrafter"/>
</dbReference>
<feature type="compositionally biased region" description="Polar residues" evidence="1">
    <location>
        <begin position="225"/>
        <end position="236"/>
    </location>
</feature>
<name>A0A6G0WMG9_9STRA</name>
<feature type="compositionally biased region" description="Polar residues" evidence="1">
    <location>
        <begin position="290"/>
        <end position="300"/>
    </location>
</feature>
<dbReference type="AlphaFoldDB" id="A0A6G0WMG9"/>
<dbReference type="Pfam" id="PF08311">
    <property type="entry name" value="Mad3_BUB1_I"/>
    <property type="match status" value="1"/>
</dbReference>
<proteinExistence type="predicted"/>
<sequence length="508" mass="57798">MSADEVFAWELAKENVIPVSRGRNVDKLNVALAHVHSTSFQSTLNKMETDHESRIASYTGDDPIKPWLDYYKWAQENFPSDTKKILSILSRATDTFKSSRKYRNDIRYLKLWVAFADKAEKPFEMFNFLYKSKIGDKLALFYIAWAFLSEKRGKIKDAEAIFNRGFLKKAEPREVLKKKHEEFNQRISKKWTNDSENSESDGSQQSVWTAKTLGDTAKSNERLPKTSTPSPLANMTNTLLDEKAKATLTILTERKAVNRTPFSGSGSIDRVVSAGESIRKPVTPGVACSRQESSSTQKDNNVPVFVDGSSRKRPHSTIESDSQILKVKSDIYRFKKELLFDSDGNEFCFEEVRARRFLSRPQLRSENILLLNSSQSIKSYDVEISKSSREVFQDLQQASNEDITINTKLALEDINSMFQSPQKTPVSTQGVKVPRTEEPIIRKLQFQSFGADDIELSAQEADEAETRIQICDEENKTAFKKPTVVSDIIRGPAKLTYKDILQSSFSRR</sequence>
<evidence type="ECO:0000313" key="4">
    <source>
        <dbReference type="Proteomes" id="UP000481153"/>
    </source>
</evidence>
<dbReference type="SMART" id="SM00777">
    <property type="entry name" value="Mad3_BUB1_I"/>
    <property type="match status" value="1"/>
</dbReference>